<evidence type="ECO:0000256" key="1">
    <source>
        <dbReference type="SAM" id="MobiDB-lite"/>
    </source>
</evidence>
<dbReference type="EMBL" id="CP076683">
    <property type="protein sequence ID" value="QWV18116.1"/>
    <property type="molecule type" value="Genomic_DNA"/>
</dbReference>
<evidence type="ECO:0000313" key="3">
    <source>
        <dbReference type="Proteomes" id="UP000683436"/>
    </source>
</evidence>
<organism evidence="2 3">
    <name type="scientific">Stutzerimonas zhaodongensis</name>
    <dbReference type="NCBI Taxonomy" id="1176257"/>
    <lineage>
        <taxon>Bacteria</taxon>
        <taxon>Pseudomonadati</taxon>
        <taxon>Pseudomonadota</taxon>
        <taxon>Gammaproteobacteria</taxon>
        <taxon>Pseudomonadales</taxon>
        <taxon>Pseudomonadaceae</taxon>
        <taxon>Stutzerimonas</taxon>
    </lineage>
</organism>
<evidence type="ECO:0000313" key="2">
    <source>
        <dbReference type="EMBL" id="QWV18116.1"/>
    </source>
</evidence>
<name>A0ABX8IZZ8_9GAMM</name>
<protein>
    <submittedName>
        <fullName evidence="2">Uncharacterized protein</fullName>
    </submittedName>
</protein>
<dbReference type="Proteomes" id="UP000683436">
    <property type="component" value="Chromosome"/>
</dbReference>
<sequence length="104" mass="11587">MQQELEQERAARQNVEQQARQTEVAAKPAHLLAIAGLLELLLDDRRPRYTQGSAAEKINELHPDWRGSSVSNLTKVFAEANAAAVDANKEAQAKAEARQQRQIE</sequence>
<feature type="region of interest" description="Disordered" evidence="1">
    <location>
        <begin position="1"/>
        <end position="24"/>
    </location>
</feature>
<gene>
    <name evidence="2" type="ORF">KQ248_05385</name>
</gene>
<accession>A0ABX8IZZ8</accession>
<feature type="compositionally biased region" description="Basic and acidic residues" evidence="1">
    <location>
        <begin position="1"/>
        <end position="11"/>
    </location>
</feature>
<dbReference type="RefSeq" id="WP_216707039.1">
    <property type="nucleotide sequence ID" value="NZ_CP076683.1"/>
</dbReference>
<keyword evidence="3" id="KW-1185">Reference proteome</keyword>
<proteinExistence type="predicted"/>
<reference evidence="2 3" key="1">
    <citation type="submission" date="2021-06" db="EMBL/GenBank/DDBJ databases">
        <title>Microbial metabolic specificity influences pelagic lipid remineralization.</title>
        <authorList>
            <person name="Behrendt L."/>
            <person name="Hunter J.E."/>
            <person name="Alcolombri U."/>
            <person name="Smriga S."/>
            <person name="Mincer T."/>
            <person name="Lowenstein D.P."/>
            <person name="Peaudecerf F.J."/>
            <person name="Fernandez V.I."/>
            <person name="Fredricks H."/>
            <person name="Almblad H."/>
            <person name="Harrison J.J."/>
            <person name="Stocker R."/>
            <person name="Van Mooy B.A.S."/>
        </authorList>
    </citation>
    <scope>NUCLEOTIDE SEQUENCE [LARGE SCALE GENOMIC DNA]</scope>
    <source>
        <strain evidence="2 3">A252</strain>
    </source>
</reference>